<feature type="transmembrane region" description="Helical" evidence="6">
    <location>
        <begin position="106"/>
        <end position="129"/>
    </location>
</feature>
<organism evidence="8 9">
    <name type="scientific">Desulfitobacterium chlororespirans DSM 11544</name>
    <dbReference type="NCBI Taxonomy" id="1121395"/>
    <lineage>
        <taxon>Bacteria</taxon>
        <taxon>Bacillati</taxon>
        <taxon>Bacillota</taxon>
        <taxon>Clostridia</taxon>
        <taxon>Eubacteriales</taxon>
        <taxon>Desulfitobacteriaceae</taxon>
        <taxon>Desulfitobacterium</taxon>
    </lineage>
</organism>
<dbReference type="Gene3D" id="1.20.1250.20">
    <property type="entry name" value="MFS general substrate transporter like domains"/>
    <property type="match status" value="2"/>
</dbReference>
<keyword evidence="9" id="KW-1185">Reference proteome</keyword>
<feature type="transmembrane region" description="Helical" evidence="6">
    <location>
        <begin position="449"/>
        <end position="471"/>
    </location>
</feature>
<name>A0A1M7SJF4_9FIRM</name>
<dbReference type="InterPro" id="IPR011701">
    <property type="entry name" value="MFS"/>
</dbReference>
<proteinExistence type="predicted"/>
<feature type="transmembrane region" description="Helical" evidence="6">
    <location>
        <begin position="287"/>
        <end position="313"/>
    </location>
</feature>
<dbReference type="PANTHER" id="PTHR23501">
    <property type="entry name" value="MAJOR FACILITATOR SUPERFAMILY"/>
    <property type="match status" value="1"/>
</dbReference>
<feature type="transmembrane region" description="Helical" evidence="6">
    <location>
        <begin position="20"/>
        <end position="38"/>
    </location>
</feature>
<dbReference type="PANTHER" id="PTHR23501:SF191">
    <property type="entry name" value="VACUOLAR BASIC AMINO ACID TRANSPORTER 4"/>
    <property type="match status" value="1"/>
</dbReference>
<evidence type="ECO:0000256" key="2">
    <source>
        <dbReference type="ARBA" id="ARBA00022448"/>
    </source>
</evidence>
<dbReference type="Pfam" id="PF07690">
    <property type="entry name" value="MFS_1"/>
    <property type="match status" value="1"/>
</dbReference>
<dbReference type="InterPro" id="IPR020846">
    <property type="entry name" value="MFS_dom"/>
</dbReference>
<evidence type="ECO:0000256" key="3">
    <source>
        <dbReference type="ARBA" id="ARBA00022692"/>
    </source>
</evidence>
<feature type="domain" description="Major facilitator superfamily (MFS) profile" evidence="7">
    <location>
        <begin position="12"/>
        <end position="473"/>
    </location>
</feature>
<keyword evidence="5 6" id="KW-0472">Membrane</keyword>
<keyword evidence="4 6" id="KW-1133">Transmembrane helix</keyword>
<evidence type="ECO:0000313" key="8">
    <source>
        <dbReference type="EMBL" id="SHN58569.1"/>
    </source>
</evidence>
<evidence type="ECO:0000313" key="9">
    <source>
        <dbReference type="Proteomes" id="UP000184010"/>
    </source>
</evidence>
<dbReference type="GO" id="GO:0005886">
    <property type="term" value="C:plasma membrane"/>
    <property type="evidence" value="ECO:0007669"/>
    <property type="project" value="UniProtKB-SubCell"/>
</dbReference>
<feature type="transmembrane region" description="Helical" evidence="6">
    <location>
        <begin position="352"/>
        <end position="373"/>
    </location>
</feature>
<sequence>MLNPFQAVPNSKKIMTLAGIYIALLGQIFVSSGLSVILPAAARDIGGETLFPLASTISGLISIAAMPLFGYYGAKNPALKRTLIAFSVLVGALVSFSRAIAPSMEFIIFVSFFWGLVSAGIYVLGFSLIRDMYETEKAGFYLGLTGTMMSVSMLIGPTLTGILIQTVSWRAACHVVWPVLTLAAVLIFFGVNVSKEEAAPLAVPSMKQVDLVGAFGFLLFLGGIIMSLSLGPKSSTPSALEMPFGSLGNNIMIALAIAGLAVLIAMVKKKGDDAILPARVLKDRNTLCLTLINLFTNFSNMAVFFFIPTYVIYVMGKEATWGGLATTVYSVLGLFLAPVFGRMIAKARNARLVLNMGLSVRIVSTLALIFVLTPTTPLVTLYVIMFITGFYGAQQSAFISAAPQVQLAPQIRVQGNAVFQLAQNLGSGIGMAVYTMIIGMKGPAAGLPVAFMIAVGAAVVALVITQFLVPLKETVQTPKKTTLESASS</sequence>
<feature type="transmembrane region" description="Helical" evidence="6">
    <location>
        <begin position="50"/>
        <end position="71"/>
    </location>
</feature>
<keyword evidence="3 6" id="KW-0812">Transmembrane</keyword>
<evidence type="ECO:0000256" key="5">
    <source>
        <dbReference type="ARBA" id="ARBA00023136"/>
    </source>
</evidence>
<feature type="transmembrane region" description="Helical" evidence="6">
    <location>
        <begin position="211"/>
        <end position="230"/>
    </location>
</feature>
<dbReference type="PROSITE" id="PS50850">
    <property type="entry name" value="MFS"/>
    <property type="match status" value="1"/>
</dbReference>
<evidence type="ECO:0000256" key="4">
    <source>
        <dbReference type="ARBA" id="ARBA00022989"/>
    </source>
</evidence>
<dbReference type="STRING" id="1121395.SAMN02745215_00944"/>
<dbReference type="GO" id="GO:0022857">
    <property type="term" value="F:transmembrane transporter activity"/>
    <property type="evidence" value="ECO:0007669"/>
    <property type="project" value="InterPro"/>
</dbReference>
<feature type="transmembrane region" description="Helical" evidence="6">
    <location>
        <begin position="141"/>
        <end position="163"/>
    </location>
</feature>
<dbReference type="Proteomes" id="UP000184010">
    <property type="component" value="Unassembled WGS sequence"/>
</dbReference>
<feature type="transmembrane region" description="Helical" evidence="6">
    <location>
        <begin position="319"/>
        <end position="340"/>
    </location>
</feature>
<feature type="transmembrane region" description="Helical" evidence="6">
    <location>
        <begin position="83"/>
        <end position="100"/>
    </location>
</feature>
<dbReference type="RefSeq" id="WP_072771501.1">
    <property type="nucleotide sequence ID" value="NZ_FRDN01000004.1"/>
</dbReference>
<gene>
    <name evidence="8" type="ORF">SAMN02745215_00944</name>
</gene>
<feature type="transmembrane region" description="Helical" evidence="6">
    <location>
        <begin position="250"/>
        <end position="267"/>
    </location>
</feature>
<dbReference type="EMBL" id="FRDN01000004">
    <property type="protein sequence ID" value="SHN58569.1"/>
    <property type="molecule type" value="Genomic_DNA"/>
</dbReference>
<protein>
    <submittedName>
        <fullName evidence="8">Predicted arabinose efflux permease, MFS family</fullName>
    </submittedName>
</protein>
<dbReference type="InterPro" id="IPR036259">
    <property type="entry name" value="MFS_trans_sf"/>
</dbReference>
<feature type="transmembrane region" description="Helical" evidence="6">
    <location>
        <begin position="169"/>
        <end position="191"/>
    </location>
</feature>
<dbReference type="SUPFAM" id="SSF103473">
    <property type="entry name" value="MFS general substrate transporter"/>
    <property type="match status" value="1"/>
</dbReference>
<accession>A0A1M7SJF4</accession>
<reference evidence="9" key="1">
    <citation type="submission" date="2016-12" db="EMBL/GenBank/DDBJ databases">
        <authorList>
            <person name="Varghese N."/>
            <person name="Submissions S."/>
        </authorList>
    </citation>
    <scope>NUCLEOTIDE SEQUENCE [LARGE SCALE GENOMIC DNA]</scope>
    <source>
        <strain evidence="9">DSM 11544</strain>
    </source>
</reference>
<comment type="subcellular location">
    <subcellularLocation>
        <location evidence="1">Cell membrane</location>
        <topology evidence="1">Multi-pass membrane protein</topology>
    </subcellularLocation>
</comment>
<keyword evidence="2" id="KW-0813">Transport</keyword>
<dbReference type="AlphaFoldDB" id="A0A1M7SJF4"/>
<evidence type="ECO:0000256" key="1">
    <source>
        <dbReference type="ARBA" id="ARBA00004651"/>
    </source>
</evidence>
<evidence type="ECO:0000259" key="7">
    <source>
        <dbReference type="PROSITE" id="PS50850"/>
    </source>
</evidence>
<evidence type="ECO:0000256" key="6">
    <source>
        <dbReference type="SAM" id="Phobius"/>
    </source>
</evidence>